<dbReference type="InterPro" id="IPR000073">
    <property type="entry name" value="AB_hydrolase_1"/>
</dbReference>
<dbReference type="Proteomes" id="UP001287286">
    <property type="component" value="Unassembled WGS sequence"/>
</dbReference>
<evidence type="ECO:0000313" key="2">
    <source>
        <dbReference type="EMBL" id="KAK4073285.1"/>
    </source>
</evidence>
<dbReference type="Pfam" id="PF00561">
    <property type="entry name" value="Abhydrolase_1"/>
    <property type="match status" value="1"/>
</dbReference>
<comment type="caution">
    <text evidence="2">The sequence shown here is derived from an EMBL/GenBank/DDBJ whole genome shotgun (WGS) entry which is preliminary data.</text>
</comment>
<name>A0ABR0BF22_PURLI</name>
<reference evidence="2 3" key="1">
    <citation type="journal article" date="2024" name="Microbiol. Resour. Announc.">
        <title>Genome annotations for the ascomycete fungi Trichoderma harzianum, Trichoderma aggressivum, and Purpureocillium lilacinum.</title>
        <authorList>
            <person name="Beijen E.P.W."/>
            <person name="Ohm R.A."/>
        </authorList>
    </citation>
    <scope>NUCLEOTIDE SEQUENCE [LARGE SCALE GENOMIC DNA]</scope>
    <source>
        <strain evidence="2 3">CBS 150709</strain>
    </source>
</reference>
<keyword evidence="3" id="KW-1185">Reference proteome</keyword>
<dbReference type="EMBL" id="JAWRVI010000166">
    <property type="protein sequence ID" value="KAK4073285.1"/>
    <property type="molecule type" value="Genomic_DNA"/>
</dbReference>
<feature type="domain" description="AB hydrolase-1" evidence="1">
    <location>
        <begin position="106"/>
        <end position="226"/>
    </location>
</feature>
<evidence type="ECO:0000259" key="1">
    <source>
        <dbReference type="Pfam" id="PF00561"/>
    </source>
</evidence>
<dbReference type="InterPro" id="IPR029058">
    <property type="entry name" value="AB_hydrolase_fold"/>
</dbReference>
<proteinExistence type="predicted"/>
<evidence type="ECO:0000313" key="3">
    <source>
        <dbReference type="Proteomes" id="UP001287286"/>
    </source>
</evidence>
<dbReference type="SUPFAM" id="SSF53474">
    <property type="entry name" value="alpha/beta-Hydrolases"/>
    <property type="match status" value="1"/>
</dbReference>
<organism evidence="2 3">
    <name type="scientific">Purpureocillium lilacinum</name>
    <name type="common">Paecilomyces lilacinus</name>
    <dbReference type="NCBI Taxonomy" id="33203"/>
    <lineage>
        <taxon>Eukaryota</taxon>
        <taxon>Fungi</taxon>
        <taxon>Dikarya</taxon>
        <taxon>Ascomycota</taxon>
        <taxon>Pezizomycotina</taxon>
        <taxon>Sordariomycetes</taxon>
        <taxon>Hypocreomycetidae</taxon>
        <taxon>Hypocreales</taxon>
        <taxon>Ophiocordycipitaceae</taxon>
        <taxon>Purpureocillium</taxon>
    </lineage>
</organism>
<accession>A0ABR0BF22</accession>
<dbReference type="Gene3D" id="3.40.50.1820">
    <property type="entry name" value="alpha/beta hydrolase"/>
    <property type="match status" value="1"/>
</dbReference>
<gene>
    <name evidence="2" type="ORF">Purlil1_13105</name>
</gene>
<protein>
    <recommendedName>
        <fullName evidence="1">AB hydrolase-1 domain-containing protein</fullName>
    </recommendedName>
</protein>
<sequence length="349" mass="38296">MDQENYSTYYPGGHITGPTPVPMQQKKTWFEAIVSPLAHVITSVFYPGNAGKIDYRYLDRKVSEGKDGYEPQSPDVANYWIKSNAGTTVGLHVYSTDIKPSSVKKVVLFFHGNTRSPRYMNPFLEDLAGNERVNGQWLRKNRKRVVIARDFPGYDLSSRVPYLGGSLETAATANDMAVYNWVIAKYPNAEITVVGRSIGTMGWVNLLPLDRVTRAVAIVPFADPAELVVHVATSKASACYLDYVPGVIFALNKVLRAACDVAFPRSREGSSPLVGFSPSAGISAWKLSRNKRILFFAASKDALVPFGDVERLARAAELQGAVVEPIVRLRGGHAALPTGNDLKSLQDFL</sequence>